<dbReference type="PANTHER" id="PTHR10494">
    <property type="entry name" value="BONE MORPHOGENETIC PROTEIN INHIBITOR, NOGGIN"/>
    <property type="match status" value="1"/>
</dbReference>
<keyword evidence="4" id="KW-0964">Secreted</keyword>
<keyword evidence="9" id="KW-1185">Reference proteome</keyword>
<keyword evidence="5" id="KW-0732">Signal</keyword>
<evidence type="ECO:0000256" key="2">
    <source>
        <dbReference type="ARBA" id="ARBA00007480"/>
    </source>
</evidence>
<evidence type="ECO:0000313" key="8">
    <source>
        <dbReference type="EMBL" id="EMP27038.1"/>
    </source>
</evidence>
<dbReference type="Gene3D" id="1.10.287.520">
    <property type="entry name" value="Helix hairpin bin"/>
    <property type="match status" value="1"/>
</dbReference>
<evidence type="ECO:0000256" key="6">
    <source>
        <dbReference type="ARBA" id="ARBA00023188"/>
    </source>
</evidence>
<evidence type="ECO:0000313" key="9">
    <source>
        <dbReference type="Proteomes" id="UP000031443"/>
    </source>
</evidence>
<protein>
    <submittedName>
        <fullName evidence="8">Noggin</fullName>
    </submittedName>
</protein>
<gene>
    <name evidence="8" type="ORF">UY3_15884</name>
</gene>
<proteinExistence type="inferred from homology"/>
<sequence>MVLPAAPPASTAGPTASAAPIAPRQPAAHLQPQPYAAIAPLPQQHPPSLLAKQDLLHPNMQEHLYIPTYPPSTKQLPDTASSTCGTQQHPQYPSSAYCSSTEGDLPLSEDLLQPEKISETTPPNPDVHLIRSKPSAHVRPYSLSRSPNDYHYAPKPKHLRAPRLLKLLGPSYDPFWMSSQDPRSRNTSLEQLGTLSQDLADGTSRYRKKLLQEAENVELPVLLPPEERTASNLSQAVAHRLRQWLVDSATCHLTSSWVDLGPVFWPRWVRHTECDTSHTGCSWPPGMTCRPAQFTHIKLLVWHCWMSKDPAIDTGRTLQQCTWRQIPYPVVSACKCSCR</sequence>
<dbReference type="GO" id="GO:0045596">
    <property type="term" value="P:negative regulation of cell differentiation"/>
    <property type="evidence" value="ECO:0007669"/>
    <property type="project" value="InterPro"/>
</dbReference>
<feature type="compositionally biased region" description="Polar residues" evidence="7">
    <location>
        <begin position="71"/>
        <end position="102"/>
    </location>
</feature>
<dbReference type="GO" id="GO:0001649">
    <property type="term" value="P:osteoblast differentiation"/>
    <property type="evidence" value="ECO:0007669"/>
    <property type="project" value="TreeGrafter"/>
</dbReference>
<dbReference type="eggNOG" id="ENOG502RY1U">
    <property type="taxonomic scope" value="Eukaryota"/>
</dbReference>
<reference evidence="9" key="1">
    <citation type="journal article" date="2013" name="Nat. Genet.">
        <title>The draft genomes of soft-shell turtle and green sea turtle yield insights into the development and evolution of the turtle-specific body plan.</title>
        <authorList>
            <person name="Wang Z."/>
            <person name="Pascual-Anaya J."/>
            <person name="Zadissa A."/>
            <person name="Li W."/>
            <person name="Niimura Y."/>
            <person name="Huang Z."/>
            <person name="Li C."/>
            <person name="White S."/>
            <person name="Xiong Z."/>
            <person name="Fang D."/>
            <person name="Wang B."/>
            <person name="Ming Y."/>
            <person name="Chen Y."/>
            <person name="Zheng Y."/>
            <person name="Kuraku S."/>
            <person name="Pignatelli M."/>
            <person name="Herrero J."/>
            <person name="Beal K."/>
            <person name="Nozawa M."/>
            <person name="Li Q."/>
            <person name="Wang J."/>
            <person name="Zhang H."/>
            <person name="Yu L."/>
            <person name="Shigenobu S."/>
            <person name="Wang J."/>
            <person name="Liu J."/>
            <person name="Flicek P."/>
            <person name="Searle S."/>
            <person name="Wang J."/>
            <person name="Kuratani S."/>
            <person name="Yin Y."/>
            <person name="Aken B."/>
            <person name="Zhang G."/>
            <person name="Irie N."/>
        </authorList>
    </citation>
    <scope>NUCLEOTIDE SEQUENCE [LARGE SCALE GENOMIC DNA]</scope>
</reference>
<dbReference type="STRING" id="8469.M7B4H0"/>
<dbReference type="InterPro" id="IPR029034">
    <property type="entry name" value="Cystine-knot_cytokine"/>
</dbReference>
<dbReference type="InterPro" id="IPR008717">
    <property type="entry name" value="Noggin"/>
</dbReference>
<evidence type="ECO:0000256" key="4">
    <source>
        <dbReference type="ARBA" id="ARBA00022525"/>
    </source>
</evidence>
<dbReference type="GO" id="GO:0051216">
    <property type="term" value="P:cartilage development"/>
    <property type="evidence" value="ECO:0007669"/>
    <property type="project" value="UniProtKB-KW"/>
</dbReference>
<dbReference type="Proteomes" id="UP000031443">
    <property type="component" value="Unassembled WGS sequence"/>
</dbReference>
<dbReference type="Pfam" id="PF05806">
    <property type="entry name" value="Noggin"/>
    <property type="match status" value="1"/>
</dbReference>
<comment type="subcellular location">
    <subcellularLocation>
        <location evidence="1">Secreted</location>
    </subcellularLocation>
</comment>
<organism evidence="8 9">
    <name type="scientific">Chelonia mydas</name>
    <name type="common">Green sea-turtle</name>
    <name type="synonym">Chelonia agassizi</name>
    <dbReference type="NCBI Taxonomy" id="8469"/>
    <lineage>
        <taxon>Eukaryota</taxon>
        <taxon>Metazoa</taxon>
        <taxon>Chordata</taxon>
        <taxon>Craniata</taxon>
        <taxon>Vertebrata</taxon>
        <taxon>Euteleostomi</taxon>
        <taxon>Archelosauria</taxon>
        <taxon>Testudinata</taxon>
        <taxon>Testudines</taxon>
        <taxon>Cryptodira</taxon>
        <taxon>Durocryptodira</taxon>
        <taxon>Americhelydia</taxon>
        <taxon>Chelonioidea</taxon>
        <taxon>Cheloniidae</taxon>
        <taxon>Chelonia</taxon>
    </lineage>
</organism>
<feature type="region of interest" description="Disordered" evidence="7">
    <location>
        <begin position="1"/>
        <end position="26"/>
    </location>
</feature>
<evidence type="ECO:0000256" key="5">
    <source>
        <dbReference type="ARBA" id="ARBA00022729"/>
    </source>
</evidence>
<dbReference type="AlphaFoldDB" id="M7B4H0"/>
<feature type="region of interest" description="Disordered" evidence="7">
    <location>
        <begin position="65"/>
        <end position="155"/>
    </location>
</feature>
<evidence type="ECO:0000256" key="1">
    <source>
        <dbReference type="ARBA" id="ARBA00004613"/>
    </source>
</evidence>
<evidence type="ECO:0000256" key="3">
    <source>
        <dbReference type="ARBA" id="ARBA00022473"/>
    </source>
</evidence>
<dbReference type="PANTHER" id="PTHR10494:SF6">
    <property type="entry name" value="NOGGIN"/>
    <property type="match status" value="1"/>
</dbReference>
<keyword evidence="6" id="KW-0891">Chondrogenesis</keyword>
<dbReference type="GO" id="GO:0005615">
    <property type="term" value="C:extracellular space"/>
    <property type="evidence" value="ECO:0007669"/>
    <property type="project" value="TreeGrafter"/>
</dbReference>
<dbReference type="SUPFAM" id="SSF57501">
    <property type="entry name" value="Cystine-knot cytokines"/>
    <property type="match status" value="1"/>
</dbReference>
<accession>M7B4H0</accession>
<dbReference type="GO" id="GO:0009953">
    <property type="term" value="P:dorsal/ventral pattern formation"/>
    <property type="evidence" value="ECO:0007669"/>
    <property type="project" value="TreeGrafter"/>
</dbReference>
<dbReference type="Gene3D" id="2.10.90.10">
    <property type="entry name" value="Cystine-knot cytokines"/>
    <property type="match status" value="1"/>
</dbReference>
<feature type="compositionally biased region" description="Low complexity" evidence="7">
    <location>
        <begin position="8"/>
        <end position="22"/>
    </location>
</feature>
<evidence type="ECO:0000256" key="7">
    <source>
        <dbReference type="SAM" id="MobiDB-lite"/>
    </source>
</evidence>
<name>M7B4H0_CHEMY</name>
<dbReference type="EMBL" id="KB574221">
    <property type="protein sequence ID" value="EMP27038.1"/>
    <property type="molecule type" value="Genomic_DNA"/>
</dbReference>
<comment type="similarity">
    <text evidence="2">Belongs to the noggin family.</text>
</comment>
<keyword evidence="3" id="KW-0217">Developmental protein</keyword>
<dbReference type="GO" id="GO:0030514">
    <property type="term" value="P:negative regulation of BMP signaling pathway"/>
    <property type="evidence" value="ECO:0007669"/>
    <property type="project" value="InterPro"/>
</dbReference>